<evidence type="ECO:0000313" key="4">
    <source>
        <dbReference type="EMBL" id="KAB1973307.1"/>
    </source>
</evidence>
<dbReference type="OMA" id="DKRVKYC"/>
<reference evidence="5" key="6">
    <citation type="submission" date="2020-07" db="EMBL/GenBank/DDBJ databases">
        <title>Comparative genomics analyses of Lactobacillus crispatus isolated from different ecological niches.</title>
        <authorList>
            <person name="Mancino W."/>
            <person name="Mancabelli L."/>
            <person name="Lugli G.A."/>
            <person name="Milani C."/>
            <person name="Viappiani A."/>
            <person name="Anzalone R."/>
            <person name="Longhi G."/>
            <person name="Ventura M."/>
            <person name="Turroni F."/>
        </authorList>
    </citation>
    <scope>NUCLEOTIDE SEQUENCE</scope>
    <source>
        <strain evidence="5">LB65</strain>
    </source>
</reference>
<dbReference type="EMBL" id="JBETVU010000012">
    <property type="protein sequence ID" value="MES5149825.1"/>
    <property type="molecule type" value="Genomic_DNA"/>
</dbReference>
<dbReference type="Gene3D" id="1.10.10.10">
    <property type="entry name" value="Winged helix-like DNA-binding domain superfamily/Winged helix DNA-binding domain"/>
    <property type="match status" value="1"/>
</dbReference>
<dbReference type="EMBL" id="VUAO01000004">
    <property type="protein sequence ID" value="KAA8798990.1"/>
    <property type="molecule type" value="Genomic_DNA"/>
</dbReference>
<dbReference type="GO" id="GO:0003700">
    <property type="term" value="F:DNA-binding transcription factor activity"/>
    <property type="evidence" value="ECO:0007669"/>
    <property type="project" value="InterPro"/>
</dbReference>
<gene>
    <name evidence="7" type="ORF">ABVC42_07800</name>
    <name evidence="8" type="ORF">AYP82_03130</name>
    <name evidence="9" type="ORF">CYJ79_09965</name>
    <name evidence="2" type="ORF">F1C02_02240</name>
    <name evidence="3" type="ORF">F1C09_05990</name>
    <name evidence="4" type="ORF">F8251_06230</name>
    <name evidence="10" type="ORF">GSR61_08070</name>
    <name evidence="5" type="ORF">HYQ56_0436</name>
    <name evidence="6" type="ORF">QP235_00695</name>
</gene>
<dbReference type="Proteomes" id="UP000430323">
    <property type="component" value="Unassembled WGS sequence"/>
</dbReference>
<dbReference type="EMBL" id="LYQW01000048">
    <property type="protein sequence ID" value="OXC20830.1"/>
    <property type="molecule type" value="Genomic_DNA"/>
</dbReference>
<evidence type="ECO:0000313" key="12">
    <source>
        <dbReference type="Proteomes" id="UP000235119"/>
    </source>
</evidence>
<dbReference type="SUPFAM" id="SSF46785">
    <property type="entry name" value="Winged helix' DNA-binding domain"/>
    <property type="match status" value="1"/>
</dbReference>
<dbReference type="Proteomes" id="UP001230300">
    <property type="component" value="Unassembled WGS sequence"/>
</dbReference>
<dbReference type="InterPro" id="IPR036390">
    <property type="entry name" value="WH_DNA-bd_sf"/>
</dbReference>
<dbReference type="EMBL" id="VUAV01000029">
    <property type="protein sequence ID" value="KAA8812527.1"/>
    <property type="molecule type" value="Genomic_DNA"/>
</dbReference>
<evidence type="ECO:0000313" key="14">
    <source>
        <dbReference type="Proteomes" id="UP000324504"/>
    </source>
</evidence>
<dbReference type="Proteomes" id="UP001434419">
    <property type="component" value="Unassembled WGS sequence"/>
</dbReference>
<reference evidence="4 15" key="4">
    <citation type="submission" date="2019-09" db="EMBL/GenBank/DDBJ databases">
        <title>Investigation of probiotic properties of different lactic acid bacteria.</title>
        <authorList>
            <person name="Jaomanjaka F."/>
            <person name="Blanc P."/>
        </authorList>
    </citation>
    <scope>NUCLEOTIDE SEQUENCE [LARGE SCALE GENOMIC DNA]</scope>
    <source>
        <strain evidence="4 15">BIO6272</strain>
    </source>
</reference>
<dbReference type="Proteomes" id="UP000322051">
    <property type="component" value="Unassembled WGS sequence"/>
</dbReference>
<dbReference type="Proteomes" id="UP001194414">
    <property type="component" value="Unassembled WGS sequence"/>
</dbReference>
<evidence type="ECO:0000313" key="10">
    <source>
        <dbReference type="EMBL" id="QHQ68514.1"/>
    </source>
</evidence>
<evidence type="ECO:0000313" key="11">
    <source>
        <dbReference type="Proteomes" id="UP000198437"/>
    </source>
</evidence>
<dbReference type="InterPro" id="IPR036388">
    <property type="entry name" value="WH-like_DNA-bd_sf"/>
</dbReference>
<evidence type="ECO:0000313" key="6">
    <source>
        <dbReference type="EMBL" id="MDK6501746.1"/>
    </source>
</evidence>
<evidence type="ECO:0000313" key="3">
    <source>
        <dbReference type="EMBL" id="KAA8812527.1"/>
    </source>
</evidence>
<evidence type="ECO:0000313" key="13">
    <source>
        <dbReference type="Proteomes" id="UP000322051"/>
    </source>
</evidence>
<protein>
    <submittedName>
        <fullName evidence="8 9">Transcriptional regulator</fullName>
    </submittedName>
    <submittedName>
        <fullName evidence="2 6">Winged helix-turn-helix transcriptional regulator</fullName>
    </submittedName>
</protein>
<evidence type="ECO:0000313" key="8">
    <source>
        <dbReference type="EMBL" id="OXC20830.1"/>
    </source>
</evidence>
<evidence type="ECO:0000259" key="1">
    <source>
        <dbReference type="SMART" id="SM00347"/>
    </source>
</evidence>
<evidence type="ECO:0000313" key="17">
    <source>
        <dbReference type="Proteomes" id="UP001434419"/>
    </source>
</evidence>
<dbReference type="EMBL" id="CP047142">
    <property type="protein sequence ID" value="QHQ68514.1"/>
    <property type="molecule type" value="Genomic_DNA"/>
</dbReference>
<accession>A0A6P1TY70</accession>
<keyword evidence="17" id="KW-1185">Reference proteome</keyword>
<accession>A0A135ZFH1</accession>
<reference evidence="7" key="8">
    <citation type="submission" date="2024-06" db="EMBL/GenBank/DDBJ databases">
        <title>Vaginal Lactobacillus fatty acid response mechanisms reveal a metabolite-targeted strategy for bacterial vaginosis treatment.</title>
        <authorList>
            <person name="Zhu M."/>
            <person name="Blainey P.C."/>
            <person name="Bloom S.M."/>
            <person name="Kwon D.S."/>
        </authorList>
    </citation>
    <scope>NUCLEOTIDE SEQUENCE</scope>
    <source>
        <strain evidence="7">194_F1_1</strain>
    </source>
</reference>
<evidence type="ECO:0000313" key="7">
    <source>
        <dbReference type="EMBL" id="MES5149825.1"/>
    </source>
</evidence>
<feature type="domain" description="HTH marR-type" evidence="1">
    <location>
        <begin position="22"/>
        <end position="122"/>
    </location>
</feature>
<dbReference type="Proteomes" id="UP000198437">
    <property type="component" value="Unassembled WGS sequence"/>
</dbReference>
<evidence type="ECO:0000313" key="2">
    <source>
        <dbReference type="EMBL" id="KAA8798990.1"/>
    </source>
</evidence>
<reference evidence="9 12" key="2">
    <citation type="submission" date="2017-12" db="EMBL/GenBank/DDBJ databases">
        <title>Phylogenetic diversity of female urinary microbiome.</title>
        <authorList>
            <person name="Thomas-White K."/>
            <person name="Wolfe A.J."/>
        </authorList>
    </citation>
    <scope>NUCLEOTIDE SEQUENCE [LARGE SCALE GENOMIC DNA]</scope>
    <source>
        <strain evidence="9 12">UMB0085</strain>
    </source>
</reference>
<dbReference type="SMART" id="SM00347">
    <property type="entry name" value="HTH_MARR"/>
    <property type="match status" value="1"/>
</dbReference>
<dbReference type="EMBL" id="JASOGN010000002">
    <property type="protein sequence ID" value="MDK6501746.1"/>
    <property type="molecule type" value="Genomic_DNA"/>
</dbReference>
<evidence type="ECO:0000313" key="5">
    <source>
        <dbReference type="EMBL" id="MBI1707457.1"/>
    </source>
</evidence>
<dbReference type="STRING" id="47770.GCA_001567095_00528"/>
<organism evidence="8 11">
    <name type="scientific">Lactobacillus crispatus</name>
    <dbReference type="NCBI Taxonomy" id="47770"/>
    <lineage>
        <taxon>Bacteria</taxon>
        <taxon>Bacillati</taxon>
        <taxon>Bacillota</taxon>
        <taxon>Bacilli</taxon>
        <taxon>Lactobacillales</taxon>
        <taxon>Lactobacillaceae</taxon>
        <taxon>Lactobacillus</taxon>
    </lineage>
</organism>
<evidence type="ECO:0000313" key="15">
    <source>
        <dbReference type="Proteomes" id="UP000430323"/>
    </source>
</evidence>
<dbReference type="EMBL" id="JACCPP010000008">
    <property type="protein sequence ID" value="MBI1707457.1"/>
    <property type="molecule type" value="Genomic_DNA"/>
</dbReference>
<name>A0A135ZFH1_9LACO</name>
<proteinExistence type="predicted"/>
<evidence type="ECO:0000313" key="9">
    <source>
        <dbReference type="EMBL" id="PLT10545.1"/>
    </source>
</evidence>
<dbReference type="Proteomes" id="UP000235119">
    <property type="component" value="Unassembled WGS sequence"/>
</dbReference>
<sequence length="150" mass="17639">MKISETEKLNLSIIHGSRAYSQWEQDHDLPDYLVVIMYELLIRGKLTQRELVNLSDLPKQSINKGIKILRDHDHITMTVDPSDKRVRFCQLTEAGRKYAYDRLRPLFELEEKTAQAMGTDKMKLLAKLSEEWSTTFWHFLSEERSKNGKL</sequence>
<reference evidence="10 16" key="5">
    <citation type="submission" date="2019-12" db="EMBL/GenBank/DDBJ databases">
        <title>Complete Genome Sequences of Lactobacillus strains, C25 and P38, Isolated from Chicken Cecum.</title>
        <authorList>
            <person name="Hassan H.M."/>
            <person name="Mendoza M."/>
            <person name="Rezvani M."/>
            <person name="Koci M.D."/>
            <person name="Dickey A.N."/>
            <person name="Scholl E.H."/>
        </authorList>
    </citation>
    <scope>NUCLEOTIDE SEQUENCE [LARGE SCALE GENOMIC DNA]</scope>
    <source>
        <strain evidence="10 16">C25</strain>
    </source>
</reference>
<dbReference type="EMBL" id="PKIW01000065">
    <property type="protein sequence ID" value="PLT10545.1"/>
    <property type="molecule type" value="Genomic_DNA"/>
</dbReference>
<dbReference type="InterPro" id="IPR000835">
    <property type="entry name" value="HTH_MarR-typ"/>
</dbReference>
<reference evidence="8 11" key="1">
    <citation type="submission" date="2016-05" db="EMBL/GenBank/DDBJ databases">
        <authorList>
            <person name="Johnson T.J."/>
            <person name="Youmans B.P."/>
            <person name="Case K.A."/>
        </authorList>
    </citation>
    <scope>NUCLEOTIDE SEQUENCE [LARGE SCALE GENOMIC DNA]</scope>
    <source>
        <strain evidence="8 11">UMNLC6</strain>
    </source>
</reference>
<dbReference type="EMBL" id="WBOB01000028">
    <property type="protein sequence ID" value="KAB1973307.1"/>
    <property type="molecule type" value="Genomic_DNA"/>
</dbReference>
<evidence type="ECO:0000313" key="16">
    <source>
        <dbReference type="Proteomes" id="UP000464915"/>
    </source>
</evidence>
<dbReference type="Proteomes" id="UP000324504">
    <property type="component" value="Unassembled WGS sequence"/>
</dbReference>
<reference evidence="13 14" key="3">
    <citation type="submission" date="2019-09" db="EMBL/GenBank/DDBJ databases">
        <title>Comparative analysis of L. crispatus genomes revealed niche specific adaptation to different host and body sites.</title>
        <authorList>
            <person name="Pan M."/>
            <person name="Hidalgo-Cantabrana C."/>
            <person name="Barrangou R."/>
        </authorList>
    </citation>
    <scope>NUCLEOTIDE SEQUENCE [LARGE SCALE GENOMIC DNA]</scope>
    <source>
        <strain evidence="3 14">NCK2488</strain>
        <strain evidence="2 13">NCK973</strain>
    </source>
</reference>
<dbReference type="AlphaFoldDB" id="A0A135ZFH1"/>
<reference evidence="6" key="7">
    <citation type="submission" date="2023-05" db="EMBL/GenBank/DDBJ databases">
        <title>Cataloging the Phylogenetic Diversity of Human Bladder Bacteria.</title>
        <authorList>
            <person name="Du J."/>
        </authorList>
    </citation>
    <scope>NUCLEOTIDE SEQUENCE</scope>
    <source>
        <strain evidence="6">UMB9226</strain>
    </source>
</reference>
<dbReference type="RefSeq" id="WP_005720830.1">
    <property type="nucleotide sequence ID" value="NZ_CABMHY010000013.1"/>
</dbReference>
<dbReference type="Proteomes" id="UP000464915">
    <property type="component" value="Chromosome"/>
</dbReference>